<gene>
    <name evidence="1" type="ORF">CTOB1V02_LOCUS4154</name>
</gene>
<dbReference type="EMBL" id="OB660780">
    <property type="protein sequence ID" value="CAD7226231.1"/>
    <property type="molecule type" value="Genomic_DNA"/>
</dbReference>
<dbReference type="Gene3D" id="2.60.120.260">
    <property type="entry name" value="Galactose-binding domain-like"/>
    <property type="match status" value="1"/>
</dbReference>
<proteinExistence type="predicted"/>
<accession>A0A7R8WBE5</accession>
<organism evidence="1">
    <name type="scientific">Cyprideis torosa</name>
    <dbReference type="NCBI Taxonomy" id="163714"/>
    <lineage>
        <taxon>Eukaryota</taxon>
        <taxon>Metazoa</taxon>
        <taxon>Ecdysozoa</taxon>
        <taxon>Arthropoda</taxon>
        <taxon>Crustacea</taxon>
        <taxon>Oligostraca</taxon>
        <taxon>Ostracoda</taxon>
        <taxon>Podocopa</taxon>
        <taxon>Podocopida</taxon>
        <taxon>Cytherocopina</taxon>
        <taxon>Cytheroidea</taxon>
        <taxon>Cytherideidae</taxon>
        <taxon>Cyprideis</taxon>
    </lineage>
</organism>
<dbReference type="InterPro" id="IPR008979">
    <property type="entry name" value="Galactose-bd-like_sf"/>
</dbReference>
<evidence type="ECO:0000313" key="1">
    <source>
        <dbReference type="EMBL" id="CAD7226231.1"/>
    </source>
</evidence>
<protein>
    <submittedName>
        <fullName evidence="1">Uncharacterized protein</fullName>
    </submittedName>
</protein>
<sequence length="251" mass="27229">MANLNPIDLLEPILEKFLTEACFDDVQCVVNNSTCAAGICGCSSSFTALGNEICLPVRTTLGEPCMEQLQCYTNINNSVCDNVTKTCKCSVDYYSPDNIRCIYALFHCGGEVVPAIPITDHQTSTRIVSCDTCVPVLDVDVILSVSHTYFKDLEFRLEYTETGSYSVLRESGCNFDGYVDLITIDEGGTAGNFQDLCNSATSPPSHIPSTPLSVFNGLNSCGTWNLSIYDNFSGDSGTLEHVELVIRTGTV</sequence>
<name>A0A7R8WBE5_9CRUS</name>
<reference evidence="1" key="1">
    <citation type="submission" date="2020-11" db="EMBL/GenBank/DDBJ databases">
        <authorList>
            <person name="Tran Van P."/>
        </authorList>
    </citation>
    <scope>NUCLEOTIDE SEQUENCE</scope>
</reference>
<dbReference type="AlphaFoldDB" id="A0A7R8WBE5"/>
<dbReference type="OrthoDB" id="5912242at2759"/>
<dbReference type="SUPFAM" id="SSF49785">
    <property type="entry name" value="Galactose-binding domain-like"/>
    <property type="match status" value="1"/>
</dbReference>